<dbReference type="EMBL" id="JALNTZ010004054">
    <property type="protein sequence ID" value="KAJ3615561.1"/>
    <property type="molecule type" value="Genomic_DNA"/>
</dbReference>
<comment type="caution">
    <text evidence="1">The sequence shown here is derived from an EMBL/GenBank/DDBJ whole genome shotgun (WGS) entry which is preliminary data.</text>
</comment>
<organism evidence="1 2">
    <name type="scientific">Zophobas morio</name>
    <dbReference type="NCBI Taxonomy" id="2755281"/>
    <lineage>
        <taxon>Eukaryota</taxon>
        <taxon>Metazoa</taxon>
        <taxon>Ecdysozoa</taxon>
        <taxon>Arthropoda</taxon>
        <taxon>Hexapoda</taxon>
        <taxon>Insecta</taxon>
        <taxon>Pterygota</taxon>
        <taxon>Neoptera</taxon>
        <taxon>Endopterygota</taxon>
        <taxon>Coleoptera</taxon>
        <taxon>Polyphaga</taxon>
        <taxon>Cucujiformia</taxon>
        <taxon>Tenebrionidae</taxon>
        <taxon>Zophobas</taxon>
    </lineage>
</organism>
<sequence length="82" mass="9380">MALLNLNKLIEIFWRKKKKQAILKSHNVRSAVGMLDQRYFAKPLSIIKSVAARGRAQETDHSPDCKEHRKTDVLVFTSSTLT</sequence>
<dbReference type="Proteomes" id="UP001168821">
    <property type="component" value="Unassembled WGS sequence"/>
</dbReference>
<protein>
    <submittedName>
        <fullName evidence="1">Uncharacterized protein</fullName>
    </submittedName>
</protein>
<gene>
    <name evidence="1" type="ORF">Zmor_016328</name>
</gene>
<dbReference type="AlphaFoldDB" id="A0AA38HGF6"/>
<evidence type="ECO:0000313" key="1">
    <source>
        <dbReference type="EMBL" id="KAJ3615561.1"/>
    </source>
</evidence>
<keyword evidence="2" id="KW-1185">Reference proteome</keyword>
<evidence type="ECO:0000313" key="2">
    <source>
        <dbReference type="Proteomes" id="UP001168821"/>
    </source>
</evidence>
<reference evidence="1" key="1">
    <citation type="journal article" date="2023" name="G3 (Bethesda)">
        <title>Whole genome assemblies of Zophobas morio and Tenebrio molitor.</title>
        <authorList>
            <person name="Kaur S."/>
            <person name="Stinson S.A."/>
            <person name="diCenzo G.C."/>
        </authorList>
    </citation>
    <scope>NUCLEOTIDE SEQUENCE</scope>
    <source>
        <strain evidence="1">QUZm001</strain>
    </source>
</reference>
<accession>A0AA38HGF6</accession>
<proteinExistence type="predicted"/>
<name>A0AA38HGF6_9CUCU</name>